<gene>
    <name evidence="1" type="ORF">LCGC14_2209220</name>
</gene>
<accession>A0A0F9GA14</accession>
<protein>
    <submittedName>
        <fullName evidence="1">Uncharacterized protein</fullName>
    </submittedName>
</protein>
<reference evidence="1" key="1">
    <citation type="journal article" date="2015" name="Nature">
        <title>Complex archaea that bridge the gap between prokaryotes and eukaryotes.</title>
        <authorList>
            <person name="Spang A."/>
            <person name="Saw J.H."/>
            <person name="Jorgensen S.L."/>
            <person name="Zaremba-Niedzwiedzka K."/>
            <person name="Martijn J."/>
            <person name="Lind A.E."/>
            <person name="van Eijk R."/>
            <person name="Schleper C."/>
            <person name="Guy L."/>
            <person name="Ettema T.J."/>
        </authorList>
    </citation>
    <scope>NUCLEOTIDE SEQUENCE</scope>
</reference>
<proteinExistence type="predicted"/>
<sequence>MGFKKEVREFMAKQNSTGDLAKHLIKLNQNLMDRLMARDFSELKTDSPDYTDDLVKEPEYDATKDETAAGAIIE</sequence>
<organism evidence="1">
    <name type="scientific">marine sediment metagenome</name>
    <dbReference type="NCBI Taxonomy" id="412755"/>
    <lineage>
        <taxon>unclassified sequences</taxon>
        <taxon>metagenomes</taxon>
        <taxon>ecological metagenomes</taxon>
    </lineage>
</organism>
<comment type="caution">
    <text evidence="1">The sequence shown here is derived from an EMBL/GenBank/DDBJ whole genome shotgun (WGS) entry which is preliminary data.</text>
</comment>
<name>A0A0F9GA14_9ZZZZ</name>
<dbReference type="EMBL" id="LAZR01029282">
    <property type="protein sequence ID" value="KKL60047.1"/>
    <property type="molecule type" value="Genomic_DNA"/>
</dbReference>
<evidence type="ECO:0000313" key="1">
    <source>
        <dbReference type="EMBL" id="KKL60047.1"/>
    </source>
</evidence>
<dbReference type="AlphaFoldDB" id="A0A0F9GA14"/>